<keyword evidence="2" id="KW-1185">Reference proteome</keyword>
<name>A0ACB7X601_9ERIC</name>
<comment type="caution">
    <text evidence="1">The sequence shown here is derived from an EMBL/GenBank/DDBJ whole genome shotgun (WGS) entry which is preliminary data.</text>
</comment>
<proteinExistence type="predicted"/>
<sequence length="1147" mass="131699">MRQTWIQDHLQGRKHRARELKASKQVNKTKGSSLAASPEPKKALNVDRPNDERTNKQQYKAQVNRTNEQCREEEIDNIGCGMNQFKFLRACGICDVKLLSEMDLASHLGGNRYEAKFIEDIVSKLKSKLTGERLRVADNLELDKNMQNLKRKLEYLTGQENDINAEISSAESQPWKRRKKEVEVWLSNLQRLKDGVQILEKEVRGERKVFSRAPLGKHILEKIQEAQELQERKRFLNDLLIDELPIGRLLIPPTKDFVDSMKARNKENVWECLMNEDLRKIGVWGMGGVGKTTIMKHIHNLLLEETGKFDSVFWVTVSKAFNTTTLQRDIGKVPKLSLSDDEDETIRASQLYAVLSRWKKYVLILDDLWETFSLESVGIPEPTRSNGCKLVLTTRSLDVCRRMECKDVKVELLSEQEALTLFLRKASAHETMLAPEVVEIATEVAKECACLPFAIVTVAGSMRGLNGKRDWRNALNELISSTKDAIDGESEVYERLKISYSRLGNKVLQDCFLYCSLYPENHYIPLKELIEYWIAEGFIADLNSVEAKFDKGHAILRKLTSTSLLERFTDGCQDCVRVHDLIRDMALRITQSSPRFIIKSGADLESVPYEEWSEDVERISLMYNYIWELPRRPPNCPRLTTLLLRQNRLSEIPDSFFTCIRGLKVLDLSDNKIVSLPDSISNLENLHAIILARCCCIEYVPSLEKMKALKVFKLTCSQIKEAPKGIEELVNLRELDLSYNLKLETFPSSMLYRLSKLQCLRFEKTPVEVLAKDLVCLRQLKVVAIRLHNILELTGYVTSQRFQGLEKYSLAVGKRILLDSDEGNGVFINSESEPYRSGVDQVVLPNSITSLKLHGFHDLISLSAIPWLEDARHVRRFDVKNCDGLESIFSSSSFSEDGEISLRTVKSFYLSYLPSCRVLFDGIMPPCNISFNLKILCLERCNSVKNIFPAQLLQNFPNLEELTVERCENVEDIIVGEEEMSGSNTITLPRLRELHLFLLPRLKSIYTGIMACKSMELIRVWNCPILRRLPFCLHTKNEQATVLPALTYILGEEEWWESLGWDDPLTKTILEPVFRRNDVLRIEGSHFKWDWNTWAAVAWFVLHSKGNGLRKRVLKLYLAAVGYHIWGEGQSREQSNLQFLEVASLYP</sequence>
<reference evidence="1 2" key="1">
    <citation type="journal article" date="2021" name="Hortic Res">
        <title>High-quality reference genome and annotation aids understanding of berry development for evergreen blueberry (Vaccinium darrowii).</title>
        <authorList>
            <person name="Yu J."/>
            <person name="Hulse-Kemp A.M."/>
            <person name="Babiker E."/>
            <person name="Staton M."/>
        </authorList>
    </citation>
    <scope>NUCLEOTIDE SEQUENCE [LARGE SCALE GENOMIC DNA]</scope>
    <source>
        <strain evidence="2">cv. NJ 8807/NJ 8810</strain>
        <tissue evidence="1">Young leaf</tissue>
    </source>
</reference>
<dbReference type="Proteomes" id="UP000828048">
    <property type="component" value="Chromosome 2"/>
</dbReference>
<evidence type="ECO:0000313" key="1">
    <source>
        <dbReference type="EMBL" id="KAH7835905.1"/>
    </source>
</evidence>
<protein>
    <submittedName>
        <fullName evidence="1">Uncharacterized protein</fullName>
    </submittedName>
</protein>
<evidence type="ECO:0000313" key="2">
    <source>
        <dbReference type="Proteomes" id="UP000828048"/>
    </source>
</evidence>
<dbReference type="EMBL" id="CM037152">
    <property type="protein sequence ID" value="KAH7835905.1"/>
    <property type="molecule type" value="Genomic_DNA"/>
</dbReference>
<accession>A0ACB7X601</accession>
<gene>
    <name evidence="1" type="ORF">Vadar_031025</name>
</gene>
<organism evidence="1 2">
    <name type="scientific">Vaccinium darrowii</name>
    <dbReference type="NCBI Taxonomy" id="229202"/>
    <lineage>
        <taxon>Eukaryota</taxon>
        <taxon>Viridiplantae</taxon>
        <taxon>Streptophyta</taxon>
        <taxon>Embryophyta</taxon>
        <taxon>Tracheophyta</taxon>
        <taxon>Spermatophyta</taxon>
        <taxon>Magnoliopsida</taxon>
        <taxon>eudicotyledons</taxon>
        <taxon>Gunneridae</taxon>
        <taxon>Pentapetalae</taxon>
        <taxon>asterids</taxon>
        <taxon>Ericales</taxon>
        <taxon>Ericaceae</taxon>
        <taxon>Vaccinioideae</taxon>
        <taxon>Vaccinieae</taxon>
        <taxon>Vaccinium</taxon>
    </lineage>
</organism>